<evidence type="ECO:0000313" key="1">
    <source>
        <dbReference type="EnsemblPlants" id="PGSC0003DMT400088557"/>
    </source>
</evidence>
<dbReference type="PaxDb" id="4113-PGSC0003DMT400088557"/>
<protein>
    <submittedName>
        <fullName evidence="1">Uncharacterized protein</fullName>
    </submittedName>
</protein>
<dbReference type="Gramene" id="PGSC0003DMT400088557">
    <property type="protein sequence ID" value="PGSC0003DMT400088557"/>
    <property type="gene ID" value="PGSC0003DMG400038128"/>
</dbReference>
<dbReference type="Proteomes" id="UP000011115">
    <property type="component" value="Unassembled WGS sequence"/>
</dbReference>
<proteinExistence type="predicted"/>
<dbReference type="AlphaFoldDB" id="M1DG83"/>
<keyword evidence="2" id="KW-1185">Reference proteome</keyword>
<dbReference type="HOGENOM" id="CLU_3128089_0_0_1"/>
<dbReference type="EnsemblPlants" id="PGSC0003DMT400088557">
    <property type="protein sequence ID" value="PGSC0003DMT400088557"/>
    <property type="gene ID" value="PGSC0003DMG400038128"/>
</dbReference>
<accession>M1DG83</accession>
<evidence type="ECO:0000313" key="2">
    <source>
        <dbReference type="Proteomes" id="UP000011115"/>
    </source>
</evidence>
<organism evidence="1 2">
    <name type="scientific">Solanum tuberosum</name>
    <name type="common">Potato</name>
    <dbReference type="NCBI Taxonomy" id="4113"/>
    <lineage>
        <taxon>Eukaryota</taxon>
        <taxon>Viridiplantae</taxon>
        <taxon>Streptophyta</taxon>
        <taxon>Embryophyta</taxon>
        <taxon>Tracheophyta</taxon>
        <taxon>Spermatophyta</taxon>
        <taxon>Magnoliopsida</taxon>
        <taxon>eudicotyledons</taxon>
        <taxon>Gunneridae</taxon>
        <taxon>Pentapetalae</taxon>
        <taxon>asterids</taxon>
        <taxon>lamiids</taxon>
        <taxon>Solanales</taxon>
        <taxon>Solanaceae</taxon>
        <taxon>Solanoideae</taxon>
        <taxon>Solaneae</taxon>
        <taxon>Solanum</taxon>
    </lineage>
</organism>
<sequence length="50" mass="5551">MGTYIEVLVNDTVEPRVTDDSETFEVDKEGLGYEAEDETAVQTVDPKAIM</sequence>
<name>M1DG83_SOLTU</name>
<dbReference type="InParanoid" id="M1DG83"/>
<reference evidence="2" key="1">
    <citation type="journal article" date="2011" name="Nature">
        <title>Genome sequence and analysis of the tuber crop potato.</title>
        <authorList>
            <consortium name="The Potato Genome Sequencing Consortium"/>
        </authorList>
    </citation>
    <scope>NUCLEOTIDE SEQUENCE [LARGE SCALE GENOMIC DNA]</scope>
    <source>
        <strain evidence="2">cv. DM1-3 516 R44</strain>
    </source>
</reference>
<reference evidence="1" key="2">
    <citation type="submission" date="2015-06" db="UniProtKB">
        <authorList>
            <consortium name="EnsemblPlants"/>
        </authorList>
    </citation>
    <scope>IDENTIFICATION</scope>
    <source>
        <strain evidence="1">DM1-3 516 R44</strain>
    </source>
</reference>